<feature type="region of interest" description="Disordered" evidence="1">
    <location>
        <begin position="326"/>
        <end position="628"/>
    </location>
</feature>
<evidence type="ECO:0000313" key="2">
    <source>
        <dbReference type="EMBL" id="RMC36185.1"/>
    </source>
</evidence>
<comment type="caution">
    <text evidence="2">The sequence shown here is derived from an EMBL/GenBank/DDBJ whole genome shotgun (WGS) entry which is preliminary data.</text>
</comment>
<evidence type="ECO:0000313" key="3">
    <source>
        <dbReference type="Proteomes" id="UP000273516"/>
    </source>
</evidence>
<evidence type="ECO:0000256" key="1">
    <source>
        <dbReference type="SAM" id="MobiDB-lite"/>
    </source>
</evidence>
<feature type="compositionally biased region" description="Polar residues" evidence="1">
    <location>
        <begin position="326"/>
        <end position="336"/>
    </location>
</feature>
<reference evidence="2 3" key="1">
    <citation type="submission" date="2018-07" db="EMBL/GenBank/DDBJ databases">
        <authorList>
            <person name="Zhang Y."/>
            <person name="Wang L."/>
            <person name="Ma S."/>
        </authorList>
    </citation>
    <scope>NUCLEOTIDE SEQUENCE [LARGE SCALE GENOMIC DNA]</scope>
    <source>
        <strain evidence="2 3">4-2</strain>
    </source>
</reference>
<dbReference type="EMBL" id="QOKZ01000002">
    <property type="protein sequence ID" value="RMC36185.1"/>
    <property type="molecule type" value="Genomic_DNA"/>
</dbReference>
<gene>
    <name evidence="2" type="ORF">C9E81_05680</name>
</gene>
<feature type="region of interest" description="Disordered" evidence="1">
    <location>
        <begin position="868"/>
        <end position="889"/>
    </location>
</feature>
<feature type="compositionally biased region" description="Low complexity" evidence="1">
    <location>
        <begin position="516"/>
        <end position="525"/>
    </location>
</feature>
<feature type="compositionally biased region" description="Low complexity" evidence="1">
    <location>
        <begin position="559"/>
        <end position="599"/>
    </location>
</feature>
<feature type="compositionally biased region" description="Low complexity" evidence="1">
    <location>
        <begin position="351"/>
        <end position="370"/>
    </location>
</feature>
<feature type="region of interest" description="Disordered" evidence="1">
    <location>
        <begin position="213"/>
        <end position="240"/>
    </location>
</feature>
<feature type="compositionally biased region" description="Polar residues" evidence="1">
    <location>
        <begin position="389"/>
        <end position="407"/>
    </location>
</feature>
<feature type="compositionally biased region" description="Low complexity" evidence="1">
    <location>
        <begin position="459"/>
        <end position="470"/>
    </location>
</feature>
<evidence type="ECO:0008006" key="4">
    <source>
        <dbReference type="Google" id="ProtNLM"/>
    </source>
</evidence>
<feature type="compositionally biased region" description="Low complexity" evidence="1">
    <location>
        <begin position="868"/>
        <end position="880"/>
    </location>
</feature>
<feature type="region of interest" description="Disordered" evidence="1">
    <location>
        <begin position="686"/>
        <end position="753"/>
    </location>
</feature>
<proteinExistence type="predicted"/>
<name>A0A3M0MFL9_9RHOB</name>
<keyword evidence="3" id="KW-1185">Reference proteome</keyword>
<feature type="region of interest" description="Disordered" evidence="1">
    <location>
        <begin position="254"/>
        <end position="279"/>
    </location>
</feature>
<protein>
    <recommendedName>
        <fullName evidence="4">Translation initiation factor 2</fullName>
    </recommendedName>
</protein>
<feature type="region of interest" description="Disordered" evidence="1">
    <location>
        <begin position="782"/>
        <end position="814"/>
    </location>
</feature>
<dbReference type="SUPFAM" id="SSF53067">
    <property type="entry name" value="Actin-like ATPase domain"/>
    <property type="match status" value="1"/>
</dbReference>
<dbReference type="AlphaFoldDB" id="A0A3M0MFL9"/>
<organism evidence="2 3">
    <name type="scientific">Paracoccus alkanivorans</name>
    <dbReference type="NCBI Taxonomy" id="2116655"/>
    <lineage>
        <taxon>Bacteria</taxon>
        <taxon>Pseudomonadati</taxon>
        <taxon>Pseudomonadota</taxon>
        <taxon>Alphaproteobacteria</taxon>
        <taxon>Rhodobacterales</taxon>
        <taxon>Paracoccaceae</taxon>
        <taxon>Paracoccus</taxon>
    </lineage>
</organism>
<feature type="compositionally biased region" description="Basic and acidic residues" evidence="1">
    <location>
        <begin position="800"/>
        <end position="814"/>
    </location>
</feature>
<dbReference type="Proteomes" id="UP000273516">
    <property type="component" value="Unassembled WGS sequence"/>
</dbReference>
<feature type="compositionally biased region" description="Low complexity" evidence="1">
    <location>
        <begin position="704"/>
        <end position="716"/>
    </location>
</feature>
<accession>A0A3M0MFL9</accession>
<feature type="compositionally biased region" description="Low complexity" evidence="1">
    <location>
        <begin position="427"/>
        <end position="438"/>
    </location>
</feature>
<sequence>MSFTQDAVLLERREGLDWQPLGRAPFSEGNVAAKLNALRGDDAGPSSEPDTVLVIPDDQILYTRLTASPGSDVPAAIARALEGMTPYKAEELAFDWCPDEDGRIDSLRVAAVARKTLQEAEDFARIQGFRPSGFLARPGDERFDGQPDFGASELARQERAVSPFSSADLQQVGITSERIEIPEPVTQQPVISRIPPHYFAPAPTIAEVADTPEPRQEVAAAAPQTEEAEGKGGYSGPVAPKVIRHGEAAPAGLSPHAKAIHTRAAEARQKQAASGDTGSAKAGGLLQTLQNLQDSAPSTLTVLTGLLVVIMLAAFLFLGGSQDHVPQTAETPAPRTQTDEMAGADTEAKEQVPPAAPDVQAAAGSQAGAAEQDLPAGAATDSDALPEEASQQSAAADGPTDNNSASATPGDVPQDALTAALTEAMRDSSAAQQATADAEPGAGTAERETTSETSPRVLQGEAAQIIAGQAVERAVASSPAETPEPTGTTQDTATEAAASPSDTQGLSNSPRPPRAAPQRTQAPASSDRRPVLPTDPQPYEQRAEPEPPRLTGRRPPSRPATANRSTTPAAAPAPASVEPASQPAPATTPTTARSAAPASSPRPPSRPDNLTLLEEGSISEDGAGTRLTRSERLFLEGLLQELRTAQAGAAGLSEAEHGAVILLAQARPQRRPVAVAGPTEDAVRAAVATAMSSSERPAPRADNDAGTGDDATATGSVAGGLAGLERSGRPATRPGSVAARAGSGSDPGNPSLSRDAIEDAIATAVDNSTASPGAVALTALTSSAIPPRRGDATPSAPTADDLREAAKEQQAEQEREAALAEQRRLDAELQAQAEARARERAAADARAEAQARAAAEARARAQAEAEARAAAAQQQRYVPPEAEKEPEVANQVPAGRTPASVASAATVEDGIRINRTQIIGTIGAGKASRALVRLSNGRVITLRLGDKINGGQITEIGNSKITYVEGGQAKQLSVLSGQ</sequence>
<dbReference type="InterPro" id="IPR043129">
    <property type="entry name" value="ATPase_NBD"/>
</dbReference>